<organism evidence="5 7">
    <name type="scientific">Sanguibacteroides justesenii</name>
    <dbReference type="NCBI Taxonomy" id="1547597"/>
    <lineage>
        <taxon>Bacteria</taxon>
        <taxon>Pseudomonadati</taxon>
        <taxon>Bacteroidota</taxon>
        <taxon>Bacteroidia</taxon>
        <taxon>Bacteroidales</taxon>
        <taxon>Porphyromonadaceae</taxon>
        <taxon>Sanguibacteroides</taxon>
    </lineage>
</organism>
<dbReference type="OrthoDB" id="9814487at2"/>
<evidence type="ECO:0000313" key="5">
    <source>
        <dbReference type="EMBL" id="KIO45564.1"/>
    </source>
</evidence>
<comment type="similarity">
    <text evidence="1 2">Belongs to the small heat shock protein (HSP20) family.</text>
</comment>
<dbReference type="SUPFAM" id="SSF49764">
    <property type="entry name" value="HSP20-like chaperones"/>
    <property type="match status" value="1"/>
</dbReference>
<dbReference type="Proteomes" id="UP000031937">
    <property type="component" value="Unassembled WGS sequence"/>
</dbReference>
<dbReference type="InterPro" id="IPR008978">
    <property type="entry name" value="HSP20-like_chaperone"/>
</dbReference>
<dbReference type="RefSeq" id="WP_041503611.1">
    <property type="nucleotide sequence ID" value="NZ_JPIT01000031.1"/>
</dbReference>
<gene>
    <name evidence="5" type="ORF">BA92_03605</name>
    <name evidence="4" type="ORF">IE90_09570</name>
</gene>
<feature type="domain" description="SHSP" evidence="3">
    <location>
        <begin position="29"/>
        <end position="144"/>
    </location>
</feature>
<comment type="caution">
    <text evidence="5">The sequence shown here is derived from an EMBL/GenBank/DDBJ whole genome shotgun (WGS) entry which is preliminary data.</text>
</comment>
<keyword evidence="7" id="KW-1185">Reference proteome</keyword>
<evidence type="ECO:0000313" key="7">
    <source>
        <dbReference type="Proteomes" id="UP000031980"/>
    </source>
</evidence>
<evidence type="ECO:0000256" key="2">
    <source>
        <dbReference type="RuleBase" id="RU003616"/>
    </source>
</evidence>
<dbReference type="PANTHER" id="PTHR11527">
    <property type="entry name" value="HEAT-SHOCK PROTEIN 20 FAMILY MEMBER"/>
    <property type="match status" value="1"/>
</dbReference>
<name>A0A0C3RI51_9PORP</name>
<dbReference type="Gene3D" id="2.60.40.790">
    <property type="match status" value="1"/>
</dbReference>
<proteinExistence type="inferred from homology"/>
<sequence>MSIVKRNSDLRPFYSNLFDDFFDTWPKTINEQRGIPALNVKEDDKNLTLELQVPGMKKEDIKLEYKDGFLTISGEQKEEKEEQDGKQKFLRREFTSVSFHRTIELPEDKYDVGKAEAVYKDGILDITMPKNEERAKLNKTIQVK</sequence>
<dbReference type="EMBL" id="JPIU01000037">
    <property type="protein sequence ID" value="KIO45564.1"/>
    <property type="molecule type" value="Genomic_DNA"/>
</dbReference>
<dbReference type="AlphaFoldDB" id="A0A0C3RI51"/>
<evidence type="ECO:0000256" key="1">
    <source>
        <dbReference type="PROSITE-ProRule" id="PRU00285"/>
    </source>
</evidence>
<dbReference type="PROSITE" id="PS01031">
    <property type="entry name" value="SHSP"/>
    <property type="match status" value="1"/>
</dbReference>
<dbReference type="EMBL" id="JPIT01000031">
    <property type="protein sequence ID" value="KIO43385.1"/>
    <property type="molecule type" value="Genomic_DNA"/>
</dbReference>
<dbReference type="InterPro" id="IPR031107">
    <property type="entry name" value="Small_HSP"/>
</dbReference>
<evidence type="ECO:0000313" key="6">
    <source>
        <dbReference type="Proteomes" id="UP000031937"/>
    </source>
</evidence>
<evidence type="ECO:0000313" key="4">
    <source>
        <dbReference type="EMBL" id="KIO43385.1"/>
    </source>
</evidence>
<evidence type="ECO:0000259" key="3">
    <source>
        <dbReference type="PROSITE" id="PS01031"/>
    </source>
</evidence>
<protein>
    <submittedName>
        <fullName evidence="5">Heat-shock protein Hsp20</fullName>
    </submittedName>
</protein>
<dbReference type="InterPro" id="IPR002068">
    <property type="entry name" value="A-crystallin/Hsp20_dom"/>
</dbReference>
<dbReference type="Proteomes" id="UP000031980">
    <property type="component" value="Unassembled WGS sequence"/>
</dbReference>
<accession>A0A0C3RI51</accession>
<dbReference type="CDD" id="cd06464">
    <property type="entry name" value="ACD_sHsps-like"/>
    <property type="match status" value="1"/>
</dbReference>
<reference evidence="4 6" key="2">
    <citation type="submission" date="2014-07" db="EMBL/GenBank/DDBJ databases">
        <title>Porphyromonadaceae bacterium OUH 334697 = ATCC BAA-2682 = DSM 28341 draft genome.</title>
        <authorList>
            <person name="Sydenham T.V."/>
            <person name="Hasman H."/>
            <person name="Justesen U.S."/>
        </authorList>
    </citation>
    <scope>NUCLEOTIDE SEQUENCE [LARGE SCALE GENOMIC DNA]</scope>
    <source>
        <strain evidence="4 6">OUH 334697</strain>
    </source>
</reference>
<reference evidence="5 7" key="1">
    <citation type="submission" date="2014-07" db="EMBL/GenBank/DDBJ databases">
        <title>Porphyromonadaceae bacterium OUH 308042 = ATCC BAA-2681 = DSM 28342 draft genome.</title>
        <authorList>
            <person name="Sydenham T.V."/>
            <person name="Hasman H."/>
            <person name="Justensen U.S."/>
        </authorList>
    </citation>
    <scope>NUCLEOTIDE SEQUENCE [LARGE SCALE GENOMIC DNA]</scope>
    <source>
        <strain evidence="5 7">OUH 308042</strain>
    </source>
</reference>
<dbReference type="Pfam" id="PF00011">
    <property type="entry name" value="HSP20"/>
    <property type="match status" value="1"/>
</dbReference>